<dbReference type="InterPro" id="IPR001308">
    <property type="entry name" value="ETF_a/FixB"/>
</dbReference>
<dbReference type="InterPro" id="IPR014731">
    <property type="entry name" value="ETF_asu_C"/>
</dbReference>
<protein>
    <submittedName>
        <fullName evidence="6">Electron transfer flavoprotein alpha subunit apoprotein</fullName>
    </submittedName>
</protein>
<dbReference type="GO" id="GO:0033539">
    <property type="term" value="P:fatty acid beta-oxidation using acyl-CoA dehydrogenase"/>
    <property type="evidence" value="ECO:0007669"/>
    <property type="project" value="TreeGrafter"/>
</dbReference>
<dbReference type="Gene3D" id="3.40.50.620">
    <property type="entry name" value="HUPs"/>
    <property type="match status" value="1"/>
</dbReference>
<comment type="similarity">
    <text evidence="1">Belongs to the ETF alpha-subunit/FixB family.</text>
</comment>
<evidence type="ECO:0000313" key="6">
    <source>
        <dbReference type="EMBL" id="SDD56555.1"/>
    </source>
</evidence>
<proteinExistence type="inferred from homology"/>
<evidence type="ECO:0000313" key="7">
    <source>
        <dbReference type="Proteomes" id="UP000198995"/>
    </source>
</evidence>
<organism evidence="6 7">
    <name type="scientific">Peptococcus niger</name>
    <dbReference type="NCBI Taxonomy" id="2741"/>
    <lineage>
        <taxon>Bacteria</taxon>
        <taxon>Bacillati</taxon>
        <taxon>Bacillota</taxon>
        <taxon>Clostridia</taxon>
        <taxon>Eubacteriales</taxon>
        <taxon>Peptococcaceae</taxon>
        <taxon>Peptococcus</taxon>
    </lineage>
</organism>
<dbReference type="SUPFAM" id="SSF52467">
    <property type="entry name" value="DHS-like NAD/FAD-binding domain"/>
    <property type="match status" value="1"/>
</dbReference>
<keyword evidence="2" id="KW-0285">Flavoprotein</keyword>
<dbReference type="OrthoDB" id="9770286at2"/>
<dbReference type="GO" id="GO:0050660">
    <property type="term" value="F:flavin adenine dinucleotide binding"/>
    <property type="evidence" value="ECO:0007669"/>
    <property type="project" value="InterPro"/>
</dbReference>
<reference evidence="6 7" key="1">
    <citation type="submission" date="2016-10" db="EMBL/GenBank/DDBJ databases">
        <authorList>
            <person name="de Groot N.N."/>
        </authorList>
    </citation>
    <scope>NUCLEOTIDE SEQUENCE [LARGE SCALE GENOMIC DNA]</scope>
    <source>
        <strain evidence="6 7">DSM 20475</strain>
    </source>
</reference>
<feature type="domain" description="Electron transfer flavoprotein alpha/beta-subunit N-terminal" evidence="5">
    <location>
        <begin position="10"/>
        <end position="200"/>
    </location>
</feature>
<feature type="binding site" evidence="4">
    <location>
        <position position="223"/>
    </location>
    <ligand>
        <name>FAD</name>
        <dbReference type="ChEBI" id="CHEBI:57692"/>
    </ligand>
</feature>
<dbReference type="Pfam" id="PF00766">
    <property type="entry name" value="ETF_alpha"/>
    <property type="match status" value="1"/>
</dbReference>
<dbReference type="Pfam" id="PF01012">
    <property type="entry name" value="ETF"/>
    <property type="match status" value="1"/>
</dbReference>
<dbReference type="FunFam" id="3.40.50.1220:FF:000001">
    <property type="entry name" value="Electron transfer flavoprotein, alpha subunit"/>
    <property type="match status" value="1"/>
</dbReference>
<feature type="binding site" evidence="4">
    <location>
        <begin position="248"/>
        <end position="249"/>
    </location>
    <ligand>
        <name>FAD</name>
        <dbReference type="ChEBI" id="CHEBI:57692"/>
    </ligand>
</feature>
<keyword evidence="3 4" id="KW-0274">FAD</keyword>
<evidence type="ECO:0000259" key="5">
    <source>
        <dbReference type="SMART" id="SM00893"/>
    </source>
</evidence>
<feature type="binding site" evidence="4">
    <location>
        <begin position="279"/>
        <end position="286"/>
    </location>
    <ligand>
        <name>FAD</name>
        <dbReference type="ChEBI" id="CHEBI:57692"/>
    </ligand>
</feature>
<dbReference type="PANTHER" id="PTHR43153">
    <property type="entry name" value="ELECTRON TRANSFER FLAVOPROTEIN ALPHA"/>
    <property type="match status" value="1"/>
</dbReference>
<comment type="cofactor">
    <cofactor evidence="4">
        <name>FAD</name>
        <dbReference type="ChEBI" id="CHEBI:57692"/>
    </cofactor>
    <text evidence="4">Binds 1 FAD per dimer.</text>
</comment>
<keyword evidence="7" id="KW-1185">Reference proteome</keyword>
<dbReference type="InterPro" id="IPR033947">
    <property type="entry name" value="ETF_alpha_N"/>
</dbReference>
<dbReference type="EMBL" id="FNAF01000004">
    <property type="protein sequence ID" value="SDD56555.1"/>
    <property type="molecule type" value="Genomic_DNA"/>
</dbReference>
<gene>
    <name evidence="6" type="ORF">SAMN04489866_104127</name>
</gene>
<dbReference type="CDD" id="cd01715">
    <property type="entry name" value="ETF_alpha"/>
    <property type="match status" value="1"/>
</dbReference>
<evidence type="ECO:0000256" key="3">
    <source>
        <dbReference type="ARBA" id="ARBA00022827"/>
    </source>
</evidence>
<feature type="binding site" evidence="4">
    <location>
        <position position="300"/>
    </location>
    <ligand>
        <name>FAD</name>
        <dbReference type="ChEBI" id="CHEBI:57692"/>
    </ligand>
</feature>
<dbReference type="SUPFAM" id="SSF52402">
    <property type="entry name" value="Adenine nucleotide alpha hydrolases-like"/>
    <property type="match status" value="1"/>
</dbReference>
<evidence type="ECO:0000256" key="4">
    <source>
        <dbReference type="PIRSR" id="PIRSR000089-1"/>
    </source>
</evidence>
<dbReference type="InterPro" id="IPR014729">
    <property type="entry name" value="Rossmann-like_a/b/a_fold"/>
</dbReference>
<name>A0A1G6VUQ2_PEPNI</name>
<dbReference type="Gene3D" id="3.40.50.1220">
    <property type="entry name" value="TPP-binding domain"/>
    <property type="match status" value="1"/>
</dbReference>
<dbReference type="STRING" id="2741.SAMN04489866_104127"/>
<accession>A0A1G6VUQ2</accession>
<feature type="binding site" evidence="4">
    <location>
        <begin position="262"/>
        <end position="266"/>
    </location>
    <ligand>
        <name>FAD</name>
        <dbReference type="ChEBI" id="CHEBI:57692"/>
    </ligand>
</feature>
<dbReference type="SMART" id="SM00893">
    <property type="entry name" value="ETF"/>
    <property type="match status" value="1"/>
</dbReference>
<dbReference type="RefSeq" id="WP_091791588.1">
    <property type="nucleotide sequence ID" value="NZ_FNAF01000004.1"/>
</dbReference>
<dbReference type="AlphaFoldDB" id="A0A1G6VUQ2"/>
<evidence type="ECO:0000256" key="2">
    <source>
        <dbReference type="ARBA" id="ARBA00022630"/>
    </source>
</evidence>
<dbReference type="InterPro" id="IPR029035">
    <property type="entry name" value="DHS-like_NAD/FAD-binding_dom"/>
</dbReference>
<dbReference type="GO" id="GO:0009055">
    <property type="term" value="F:electron transfer activity"/>
    <property type="evidence" value="ECO:0007669"/>
    <property type="project" value="InterPro"/>
</dbReference>
<dbReference type="InterPro" id="IPR014730">
    <property type="entry name" value="ETF_a/b_N"/>
</dbReference>
<evidence type="ECO:0000256" key="1">
    <source>
        <dbReference type="ARBA" id="ARBA00005817"/>
    </source>
</evidence>
<dbReference type="PANTHER" id="PTHR43153:SF1">
    <property type="entry name" value="ELECTRON TRANSFER FLAVOPROTEIN SUBUNIT ALPHA, MITOCHONDRIAL"/>
    <property type="match status" value="1"/>
</dbReference>
<sequence length="340" mass="36432">MADQNAYQGVLIFAEQLDGKVSNVAYELIGKGRELAEDLGTEVTAIVMGHNIASLADDLAARGAQKVIVVDDPCLENYTTEPYTSTIYQAIEEFQPAIVLYGATAIGRDLAPRVSGRVHTGLTADCTKLEIDPDTKNLMMTRPAFGGNLMATILCPDFRPQMSTVRPGVMVKRPVDKTAKAQVINWKPDLTKNNKFVEVTEVIRKVSERMDIQDAKILVSGGRGIGNAEDFAILEALADKMGGVVAGSRAAVDSGWLEKDQQVGQTGKTVRPDLYFAIGISGAIQHLAGMEESDYIIAINKDATAPIFDIADVGIVGDWHTIVPALTEAIAAEQAAKAEG</sequence>
<dbReference type="PIRSF" id="PIRSF000089">
    <property type="entry name" value="Electra_flavoP_a"/>
    <property type="match status" value="1"/>
</dbReference>
<dbReference type="Proteomes" id="UP000198995">
    <property type="component" value="Unassembled WGS sequence"/>
</dbReference>